<evidence type="ECO:0000313" key="2">
    <source>
        <dbReference type="EMBL" id="MCL2913582.1"/>
    </source>
</evidence>
<dbReference type="InterPro" id="IPR053147">
    <property type="entry name" value="Hsp_HslJ-like"/>
</dbReference>
<organism evidence="2 3">
    <name type="scientific">Shewanella corallii</name>
    <dbReference type="NCBI Taxonomy" id="560080"/>
    <lineage>
        <taxon>Bacteria</taxon>
        <taxon>Pseudomonadati</taxon>
        <taxon>Pseudomonadota</taxon>
        <taxon>Gammaproteobacteria</taxon>
        <taxon>Alteromonadales</taxon>
        <taxon>Shewanellaceae</taxon>
        <taxon>Shewanella</taxon>
    </lineage>
</organism>
<dbReference type="PANTHER" id="PTHR35535">
    <property type="entry name" value="HEAT SHOCK PROTEIN HSLJ"/>
    <property type="match status" value="1"/>
</dbReference>
<sequence>MNKKIIIAGLMAVGLAGCQSTSEQSKAVDLVGNWKLEYIMGQPTVDYSPAQINFDKDGKLSGNNSCNNFFGTYVQQGDTLTLDPAGSTMKACVDALMAQEQLVNQAMPLVKTAEMDGGKLELKGEDGKDLLVLTKL</sequence>
<dbReference type="Gene3D" id="2.40.128.270">
    <property type="match status" value="1"/>
</dbReference>
<evidence type="ECO:0000259" key="1">
    <source>
        <dbReference type="Pfam" id="PF03724"/>
    </source>
</evidence>
<proteinExistence type="predicted"/>
<dbReference type="InterPro" id="IPR005184">
    <property type="entry name" value="DUF306_Meta_HslJ"/>
</dbReference>
<keyword evidence="3" id="KW-1185">Reference proteome</keyword>
<dbReference type="EMBL" id="JAKIKT010000002">
    <property type="protein sequence ID" value="MCL2913582.1"/>
    <property type="molecule type" value="Genomic_DNA"/>
</dbReference>
<evidence type="ECO:0000313" key="3">
    <source>
        <dbReference type="Proteomes" id="UP001202831"/>
    </source>
</evidence>
<name>A0ABT0N6X1_9GAMM</name>
<comment type="caution">
    <text evidence="2">The sequence shown here is derived from an EMBL/GenBank/DDBJ whole genome shotgun (WGS) entry which is preliminary data.</text>
</comment>
<dbReference type="PANTHER" id="PTHR35535:SF1">
    <property type="entry name" value="HEAT SHOCK PROTEIN HSLJ"/>
    <property type="match status" value="1"/>
</dbReference>
<protein>
    <submittedName>
        <fullName evidence="2">META domain-containing protein</fullName>
    </submittedName>
</protein>
<dbReference type="RefSeq" id="WP_249248324.1">
    <property type="nucleotide sequence ID" value="NZ_JAKIKT010000002.1"/>
</dbReference>
<dbReference type="Proteomes" id="UP001202831">
    <property type="component" value="Unassembled WGS sequence"/>
</dbReference>
<dbReference type="Pfam" id="PF03724">
    <property type="entry name" value="META"/>
    <property type="match status" value="1"/>
</dbReference>
<accession>A0ABT0N6X1</accession>
<reference evidence="2 3" key="1">
    <citation type="submission" date="2022-01" db="EMBL/GenBank/DDBJ databases">
        <title>Whole genome-based taxonomy of the Shewanellaceae.</title>
        <authorList>
            <person name="Martin-Rodriguez A.J."/>
        </authorList>
    </citation>
    <scope>NUCLEOTIDE SEQUENCE [LARGE SCALE GENOMIC DNA]</scope>
    <source>
        <strain evidence="2 3">DSM 21332</strain>
    </source>
</reference>
<gene>
    <name evidence="2" type="ORF">L2725_07240</name>
</gene>
<dbReference type="PROSITE" id="PS51257">
    <property type="entry name" value="PROKAR_LIPOPROTEIN"/>
    <property type="match status" value="1"/>
</dbReference>
<feature type="domain" description="DUF306" evidence="1">
    <location>
        <begin position="31"/>
        <end position="133"/>
    </location>
</feature>
<dbReference type="InterPro" id="IPR038670">
    <property type="entry name" value="HslJ-like_sf"/>
</dbReference>